<dbReference type="EMBL" id="BAABHA010000002">
    <property type="protein sequence ID" value="GAA4375623.1"/>
    <property type="molecule type" value="Genomic_DNA"/>
</dbReference>
<dbReference type="InterPro" id="IPR027843">
    <property type="entry name" value="DUF4440"/>
</dbReference>
<name>A0ABP8IVH3_9BACT</name>
<keyword evidence="3" id="KW-1185">Reference proteome</keyword>
<dbReference type="InterPro" id="IPR032710">
    <property type="entry name" value="NTF2-like_dom_sf"/>
</dbReference>
<sequence>METLSDTIVDDIRRINQQLETSLERGDAAALATLYTADGMLLPAGSDTVQGHSAIAAYWQSVMDQGFRRAELHTVEVDQLGPDSAVELGTYRLTGDNNSPDHGKYIGVWKRENGHWKLQRDIWNSNTAK</sequence>
<dbReference type="InterPro" id="IPR011944">
    <property type="entry name" value="Steroid_delta5-4_isomerase"/>
</dbReference>
<dbReference type="Pfam" id="PF14534">
    <property type="entry name" value="DUF4440"/>
    <property type="match status" value="1"/>
</dbReference>
<dbReference type="RefSeq" id="WP_345221712.1">
    <property type="nucleotide sequence ID" value="NZ_BAABHA010000002.1"/>
</dbReference>
<accession>A0ABP8IVH3</accession>
<reference evidence="3" key="1">
    <citation type="journal article" date="2019" name="Int. J. Syst. Evol. Microbiol.">
        <title>The Global Catalogue of Microorganisms (GCM) 10K type strain sequencing project: providing services to taxonomists for standard genome sequencing and annotation.</title>
        <authorList>
            <consortium name="The Broad Institute Genomics Platform"/>
            <consortium name="The Broad Institute Genome Sequencing Center for Infectious Disease"/>
            <person name="Wu L."/>
            <person name="Ma J."/>
        </authorList>
    </citation>
    <scope>NUCLEOTIDE SEQUENCE [LARGE SCALE GENOMIC DNA]</scope>
    <source>
        <strain evidence="3">JCM 17924</strain>
    </source>
</reference>
<gene>
    <name evidence="2" type="ORF">GCM10023186_08580</name>
</gene>
<dbReference type="NCBIfam" id="TIGR02246">
    <property type="entry name" value="SgcJ/EcaC family oxidoreductase"/>
    <property type="match status" value="1"/>
</dbReference>
<comment type="caution">
    <text evidence="2">The sequence shown here is derived from an EMBL/GenBank/DDBJ whole genome shotgun (WGS) entry which is preliminary data.</text>
</comment>
<evidence type="ECO:0000259" key="1">
    <source>
        <dbReference type="Pfam" id="PF14534"/>
    </source>
</evidence>
<proteinExistence type="predicted"/>
<evidence type="ECO:0000313" key="2">
    <source>
        <dbReference type="EMBL" id="GAA4375623.1"/>
    </source>
</evidence>
<dbReference type="Proteomes" id="UP001500454">
    <property type="component" value="Unassembled WGS sequence"/>
</dbReference>
<dbReference type="Gene3D" id="3.10.450.50">
    <property type="match status" value="1"/>
</dbReference>
<dbReference type="SUPFAM" id="SSF54427">
    <property type="entry name" value="NTF2-like"/>
    <property type="match status" value="1"/>
</dbReference>
<feature type="domain" description="DUF4440" evidence="1">
    <location>
        <begin position="12"/>
        <end position="118"/>
    </location>
</feature>
<organism evidence="2 3">
    <name type="scientific">Hymenobacter koreensis</name>
    <dbReference type="NCBI Taxonomy" id="1084523"/>
    <lineage>
        <taxon>Bacteria</taxon>
        <taxon>Pseudomonadati</taxon>
        <taxon>Bacteroidota</taxon>
        <taxon>Cytophagia</taxon>
        <taxon>Cytophagales</taxon>
        <taxon>Hymenobacteraceae</taxon>
        <taxon>Hymenobacter</taxon>
    </lineage>
</organism>
<evidence type="ECO:0000313" key="3">
    <source>
        <dbReference type="Proteomes" id="UP001500454"/>
    </source>
</evidence>
<protein>
    <recommendedName>
        <fullName evidence="1">DUF4440 domain-containing protein</fullName>
    </recommendedName>
</protein>